<dbReference type="SUPFAM" id="SSF50978">
    <property type="entry name" value="WD40 repeat-like"/>
    <property type="match status" value="1"/>
</dbReference>
<evidence type="ECO:0000313" key="9">
    <source>
        <dbReference type="EMBL" id="PJF17861.1"/>
    </source>
</evidence>
<dbReference type="InterPro" id="IPR001680">
    <property type="entry name" value="WD40_rpt"/>
</dbReference>
<evidence type="ECO:0000256" key="5">
    <source>
        <dbReference type="ARBA" id="ARBA00022917"/>
    </source>
</evidence>
<evidence type="ECO:0000313" key="10">
    <source>
        <dbReference type="Proteomes" id="UP000240830"/>
    </source>
</evidence>
<accession>A0A2H9TJC5</accession>
<evidence type="ECO:0000256" key="2">
    <source>
        <dbReference type="ARBA" id="ARBA00022540"/>
    </source>
</evidence>
<feature type="repeat" description="WD" evidence="8">
    <location>
        <begin position="48"/>
        <end position="89"/>
    </location>
</feature>
<comment type="function">
    <text evidence="7">Component of the eukaryotic translation initiation factor 3 (eIF-3) complex, which is involved in protein synthesis of a specialized repertoire of mRNAs and, together with other initiation factors, stimulates binding of mRNA and methionyl-tRNAi to the 40S ribosome. The eIF-3 complex specifically targets and initiates translation of a subset of mRNAs involved in cell proliferation.</text>
</comment>
<comment type="similarity">
    <text evidence="7">Belongs to the eIF-3 subunit I family.</text>
</comment>
<evidence type="ECO:0000256" key="8">
    <source>
        <dbReference type="PROSITE-ProRule" id="PRU00221"/>
    </source>
</evidence>
<comment type="subunit">
    <text evidence="7">Component of the eukaryotic translation initiation factor 3 (eIF-3) complex.</text>
</comment>
<dbReference type="GO" id="GO:0001732">
    <property type="term" value="P:formation of cytoplasmic translation initiation complex"/>
    <property type="evidence" value="ECO:0007669"/>
    <property type="project" value="UniProtKB-UniRule"/>
</dbReference>
<protein>
    <recommendedName>
        <fullName evidence="7">Eukaryotic translation initiation factor 3 subunit I</fullName>
        <shortName evidence="7">eIF3i</shortName>
    </recommendedName>
    <alternativeName>
        <fullName evidence="7">Eukaryotic translation initiation factor 3 39 kDa subunit homolog</fullName>
        <shortName evidence="7">eIF-3 39 kDa subunit homolog</shortName>
    </alternativeName>
</protein>
<dbReference type="InterPro" id="IPR027525">
    <property type="entry name" value="eIF3i"/>
</dbReference>
<dbReference type="Proteomes" id="UP000240830">
    <property type="component" value="Unassembled WGS sequence"/>
</dbReference>
<feature type="repeat" description="WD" evidence="8">
    <location>
        <begin position="277"/>
        <end position="307"/>
    </location>
</feature>
<organism evidence="9 10">
    <name type="scientific">Paramicrosporidium saccamoebae</name>
    <dbReference type="NCBI Taxonomy" id="1246581"/>
    <lineage>
        <taxon>Eukaryota</taxon>
        <taxon>Fungi</taxon>
        <taxon>Fungi incertae sedis</taxon>
        <taxon>Cryptomycota</taxon>
        <taxon>Cryptomycota incertae sedis</taxon>
        <taxon>Paramicrosporidium</taxon>
    </lineage>
</organism>
<dbReference type="Gene3D" id="2.130.10.10">
    <property type="entry name" value="YVTN repeat-like/Quinoprotein amine dehydrogenase"/>
    <property type="match status" value="1"/>
</dbReference>
<keyword evidence="4" id="KW-0677">Repeat</keyword>
<keyword evidence="3 8" id="KW-0853">WD repeat</keyword>
<evidence type="ECO:0000256" key="7">
    <source>
        <dbReference type="HAMAP-Rule" id="MF_03008"/>
    </source>
</evidence>
<keyword evidence="2 7" id="KW-0396">Initiation factor</keyword>
<dbReference type="InterPro" id="IPR036322">
    <property type="entry name" value="WD40_repeat_dom_sf"/>
</dbReference>
<comment type="subcellular location">
    <subcellularLocation>
        <location evidence="7">Cytoplasm</location>
    </subcellularLocation>
</comment>
<dbReference type="PANTHER" id="PTHR19877:SF1">
    <property type="entry name" value="EUKARYOTIC TRANSLATION INITIATION FACTOR 3 SUBUNIT I"/>
    <property type="match status" value="1"/>
</dbReference>
<dbReference type="PROSITE" id="PS50082">
    <property type="entry name" value="WD_REPEATS_2"/>
    <property type="match status" value="5"/>
</dbReference>
<keyword evidence="10" id="KW-1185">Reference proteome</keyword>
<name>A0A2H9TJC5_9FUNG</name>
<dbReference type="GO" id="GO:0071540">
    <property type="term" value="C:eukaryotic translation initiation factor 3 complex, eIF3e"/>
    <property type="evidence" value="ECO:0007669"/>
    <property type="project" value="EnsemblFungi"/>
</dbReference>
<dbReference type="SMART" id="SM00320">
    <property type="entry name" value="WD40"/>
    <property type="match status" value="6"/>
</dbReference>
<keyword evidence="1 7" id="KW-0963">Cytoplasm</keyword>
<dbReference type="InterPro" id="IPR020472">
    <property type="entry name" value="WD40_PAC1"/>
</dbReference>
<gene>
    <name evidence="7" type="primary">TIF34</name>
    <name evidence="9" type="ORF">PSACC_02324</name>
</gene>
<dbReference type="GO" id="GO:0034399">
    <property type="term" value="C:nuclear periphery"/>
    <property type="evidence" value="ECO:0007669"/>
    <property type="project" value="EnsemblFungi"/>
</dbReference>
<comment type="caution">
    <text evidence="9">The sequence shown here is derived from an EMBL/GenBank/DDBJ whole genome shotgun (WGS) entry which is preliminary data.</text>
</comment>
<dbReference type="GO" id="GO:0071541">
    <property type="term" value="C:eukaryotic translation initiation factor 3 complex, eIF3m"/>
    <property type="evidence" value="ECO:0007669"/>
    <property type="project" value="EnsemblFungi"/>
</dbReference>
<keyword evidence="5 7" id="KW-0648">Protein biosynthesis</keyword>
<dbReference type="HAMAP" id="MF_03008">
    <property type="entry name" value="eIF3i"/>
    <property type="match status" value="1"/>
</dbReference>
<reference evidence="9 10" key="1">
    <citation type="submission" date="2016-10" db="EMBL/GenBank/DDBJ databases">
        <title>The genome of Paramicrosporidium saccamoebae is the missing link in understanding Cryptomycota and Microsporidia evolution.</title>
        <authorList>
            <person name="Quandt C.A."/>
            <person name="Beaudet D."/>
            <person name="Corsaro D."/>
            <person name="Michel R."/>
            <person name="Corradi N."/>
            <person name="James T."/>
        </authorList>
    </citation>
    <scope>NUCLEOTIDE SEQUENCE [LARGE SCALE GENOMIC DNA]</scope>
    <source>
        <strain evidence="9 10">KSL3</strain>
    </source>
</reference>
<proteinExistence type="inferred from homology"/>
<dbReference type="GO" id="GO:0003723">
    <property type="term" value="F:RNA binding"/>
    <property type="evidence" value="ECO:0007669"/>
    <property type="project" value="TreeGrafter"/>
</dbReference>
<dbReference type="GO" id="GO:0016282">
    <property type="term" value="C:eukaryotic 43S preinitiation complex"/>
    <property type="evidence" value="ECO:0007669"/>
    <property type="project" value="UniProtKB-UniRule"/>
</dbReference>
<evidence type="ECO:0000256" key="1">
    <source>
        <dbReference type="ARBA" id="ARBA00022490"/>
    </source>
</evidence>
<dbReference type="OrthoDB" id="24966at2759"/>
<dbReference type="GO" id="GO:0033290">
    <property type="term" value="C:eukaryotic 48S preinitiation complex"/>
    <property type="evidence" value="ECO:0007669"/>
    <property type="project" value="UniProtKB-UniRule"/>
</dbReference>
<comment type="similarity">
    <text evidence="6">Belongs to the WD repeat STRAP family.</text>
</comment>
<dbReference type="PROSITE" id="PS50294">
    <property type="entry name" value="WD_REPEATS_REGION"/>
    <property type="match status" value="1"/>
</dbReference>
<evidence type="ECO:0000256" key="6">
    <source>
        <dbReference type="ARBA" id="ARBA00038394"/>
    </source>
</evidence>
<dbReference type="AlphaFoldDB" id="A0A2H9TJC5"/>
<dbReference type="STRING" id="1246581.A0A2H9TJC5"/>
<evidence type="ECO:0000256" key="3">
    <source>
        <dbReference type="ARBA" id="ARBA00022574"/>
    </source>
</evidence>
<dbReference type="PANTHER" id="PTHR19877">
    <property type="entry name" value="EUKARYOTIC TRANSLATION INITIATION FACTOR 3 SUBUNIT I"/>
    <property type="match status" value="1"/>
</dbReference>
<dbReference type="InterPro" id="IPR015943">
    <property type="entry name" value="WD40/YVTN_repeat-like_dom_sf"/>
</dbReference>
<sequence length="329" mass="36369">MIPILLQAHTRSLTKVIYNHSGDLLFSASKDDKPNVWRTINGERLGSYNGHRGTVWSLDVTRDSAILASGSADNSFRLWDVECGKSRNAVETDTGVRSVAWAMGDQLLAVLTDNTMGFTASVLIYDVRAGEVVRKVLPNEIGKKPTIVRWTDCNEALLTGHDDGHVALWDAASSKLLTSTRPHSDTIRDLQFSRDRTYFITASKDTTAKLIETANLKAIKTYQTERPVNSAAISPVRTEVLVAGGQEALNVTTTSSRAGQFEARFFHEIWESEIGRVRGHFGPINTLAYAPDGRGYASGAEDGYIRLHSFDPDYYEFAMIDPDLDEPLL</sequence>
<dbReference type="EMBL" id="MTSL01000152">
    <property type="protein sequence ID" value="PJF17861.1"/>
    <property type="molecule type" value="Genomic_DNA"/>
</dbReference>
<evidence type="ECO:0000256" key="4">
    <source>
        <dbReference type="ARBA" id="ARBA00022737"/>
    </source>
</evidence>
<feature type="repeat" description="WD" evidence="8">
    <location>
        <begin position="6"/>
        <end position="47"/>
    </location>
</feature>
<feature type="repeat" description="WD" evidence="8">
    <location>
        <begin position="148"/>
        <end position="179"/>
    </location>
</feature>
<dbReference type="GO" id="GO:0003743">
    <property type="term" value="F:translation initiation factor activity"/>
    <property type="evidence" value="ECO:0007669"/>
    <property type="project" value="UniProtKB-UniRule"/>
</dbReference>
<feature type="repeat" description="WD" evidence="8">
    <location>
        <begin position="180"/>
        <end position="221"/>
    </location>
</feature>
<dbReference type="Pfam" id="PF24805">
    <property type="entry name" value="EIF3I"/>
    <property type="match status" value="1"/>
</dbReference>
<dbReference type="PRINTS" id="PR00320">
    <property type="entry name" value="GPROTEINBRPT"/>
</dbReference>